<dbReference type="PANTHER" id="PTHR43278">
    <property type="entry name" value="NAD(P)H-DEPENDENT FMN-CONTAINING OXIDOREDUCTASE YWQN-RELATED"/>
    <property type="match status" value="1"/>
</dbReference>
<keyword evidence="1" id="KW-0285">Flavoprotein</keyword>
<dbReference type="RefSeq" id="WP_092213838.1">
    <property type="nucleotide sequence ID" value="NZ_FMUX01000020.1"/>
</dbReference>
<organism evidence="4 5">
    <name type="scientific">Desulfoluna spongiiphila</name>
    <dbReference type="NCBI Taxonomy" id="419481"/>
    <lineage>
        <taxon>Bacteria</taxon>
        <taxon>Pseudomonadati</taxon>
        <taxon>Thermodesulfobacteriota</taxon>
        <taxon>Desulfobacteria</taxon>
        <taxon>Desulfobacterales</taxon>
        <taxon>Desulfolunaceae</taxon>
        <taxon>Desulfoluna</taxon>
    </lineage>
</organism>
<keyword evidence="2" id="KW-0288">FMN</keyword>
<gene>
    <name evidence="4" type="ORF">SAMN05216233_12011</name>
</gene>
<dbReference type="PANTHER" id="PTHR43278:SF1">
    <property type="entry name" value="IRON-SULFUR FLAVOPROTEIN MJ1083"/>
    <property type="match status" value="1"/>
</dbReference>
<accession>A0A1G5IH32</accession>
<dbReference type="SUPFAM" id="SSF52218">
    <property type="entry name" value="Flavoproteins"/>
    <property type="match status" value="1"/>
</dbReference>
<dbReference type="InterPro" id="IPR051796">
    <property type="entry name" value="ISF_SsuE-like"/>
</dbReference>
<dbReference type="Gene3D" id="3.40.50.360">
    <property type="match status" value="1"/>
</dbReference>
<name>A0A1G5IH32_9BACT</name>
<evidence type="ECO:0000313" key="5">
    <source>
        <dbReference type="Proteomes" id="UP000198870"/>
    </source>
</evidence>
<proteinExistence type="predicted"/>
<dbReference type="AlphaFoldDB" id="A0A1G5IH32"/>
<reference evidence="4 5" key="1">
    <citation type="submission" date="2016-10" db="EMBL/GenBank/DDBJ databases">
        <authorList>
            <person name="de Groot N.N."/>
        </authorList>
    </citation>
    <scope>NUCLEOTIDE SEQUENCE [LARGE SCALE GENOMIC DNA]</scope>
    <source>
        <strain evidence="4 5">AA1</strain>
    </source>
</reference>
<dbReference type="OrthoDB" id="9790975at2"/>
<sequence length="220" mass="23521">MKVLGVSGSPIKNSNTDRAVHALLAATGLDTEFVKLSDYTVEPCRACLGCVKTNVCVVKDDGVALAQKARECDAIVIAGFTPYSTLDSRTKAFIERMYPLRHRNNLMAGKLGAVVMTSAVPHDAPGAPPVCDMGIQAVTNYMQEEGIEFVGAVKITGNVPCVRCGFGDECRKSGITMIYGPEATVDSVGIKSFEKQPLSFESAEDLGREIARRLTKGVES</sequence>
<dbReference type="STRING" id="419481.SAMN05216233_12011"/>
<dbReference type="EMBL" id="FMUX01000020">
    <property type="protein sequence ID" value="SCY75475.1"/>
    <property type="molecule type" value="Genomic_DNA"/>
</dbReference>
<dbReference type="Pfam" id="PF03358">
    <property type="entry name" value="FMN_red"/>
    <property type="match status" value="1"/>
</dbReference>
<dbReference type="InterPro" id="IPR005025">
    <property type="entry name" value="FMN_Rdtase-like_dom"/>
</dbReference>
<dbReference type="Proteomes" id="UP000198870">
    <property type="component" value="Unassembled WGS sequence"/>
</dbReference>
<evidence type="ECO:0000313" key="4">
    <source>
        <dbReference type="EMBL" id="SCY75475.1"/>
    </source>
</evidence>
<evidence type="ECO:0000259" key="3">
    <source>
        <dbReference type="Pfam" id="PF03358"/>
    </source>
</evidence>
<evidence type="ECO:0000256" key="1">
    <source>
        <dbReference type="ARBA" id="ARBA00022630"/>
    </source>
</evidence>
<dbReference type="InterPro" id="IPR029039">
    <property type="entry name" value="Flavoprotein-like_sf"/>
</dbReference>
<feature type="domain" description="NADPH-dependent FMN reductase-like" evidence="3">
    <location>
        <begin position="1"/>
        <end position="121"/>
    </location>
</feature>
<evidence type="ECO:0000256" key="2">
    <source>
        <dbReference type="ARBA" id="ARBA00022643"/>
    </source>
</evidence>
<dbReference type="GO" id="GO:0016491">
    <property type="term" value="F:oxidoreductase activity"/>
    <property type="evidence" value="ECO:0007669"/>
    <property type="project" value="InterPro"/>
</dbReference>
<keyword evidence="5" id="KW-1185">Reference proteome</keyword>
<protein>
    <submittedName>
        <fullName evidence="4">NADPH-dependent FMN reductase</fullName>
    </submittedName>
</protein>